<dbReference type="AlphaFoldDB" id="W7Y861"/>
<proteinExistence type="predicted"/>
<dbReference type="STRING" id="869213.GCA_000517085_02275"/>
<name>W7Y861_9BACT</name>
<dbReference type="Proteomes" id="UP000019402">
    <property type="component" value="Unassembled WGS sequence"/>
</dbReference>
<protein>
    <recommendedName>
        <fullName evidence="3">DUF4810 domain-containing protein</fullName>
    </recommendedName>
</protein>
<accession>W7Y861</accession>
<dbReference type="RefSeq" id="WP_027471906.1">
    <property type="nucleotide sequence ID" value="NZ_BAMD01000032.1"/>
</dbReference>
<gene>
    <name evidence="1" type="ORF">JCM21142_72566</name>
</gene>
<dbReference type="InterPro" id="IPR014508">
    <property type="entry name" value="UCP020555_TPR-like"/>
</dbReference>
<dbReference type="OrthoDB" id="9800218at2"/>
<sequence>MKKLIFTCISVLFLASCSVQEPLYNWDKYETNSYNYLKKSDDASTQKLIETYQKMIDKPYGSRKVVPPGIYADYGYVLLQANKTQEGKKMLQKEVEMYPESKVFIDRILKMLE</sequence>
<reference evidence="1 2" key="1">
    <citation type="journal article" date="2014" name="Genome Announc.">
        <title>Draft Genome Sequence of Cytophaga fermentans JCM 21142T, a Facultative Anaerobe Isolated from Marine Mud.</title>
        <authorList>
            <person name="Starns D."/>
            <person name="Oshima K."/>
            <person name="Suda W."/>
            <person name="Iino T."/>
            <person name="Yuki M."/>
            <person name="Inoue J."/>
            <person name="Kitamura K."/>
            <person name="Iida T."/>
            <person name="Darby A."/>
            <person name="Hattori M."/>
            <person name="Ohkuma M."/>
        </authorList>
    </citation>
    <scope>NUCLEOTIDE SEQUENCE [LARGE SCALE GENOMIC DNA]</scope>
    <source>
        <strain evidence="1 2">JCM 21142</strain>
    </source>
</reference>
<evidence type="ECO:0000313" key="1">
    <source>
        <dbReference type="EMBL" id="GAF03878.1"/>
    </source>
</evidence>
<dbReference type="eggNOG" id="COG4259">
    <property type="taxonomic scope" value="Bacteria"/>
</dbReference>
<dbReference type="EMBL" id="BAMD01000032">
    <property type="protein sequence ID" value="GAF03878.1"/>
    <property type="molecule type" value="Genomic_DNA"/>
</dbReference>
<evidence type="ECO:0000313" key="2">
    <source>
        <dbReference type="Proteomes" id="UP000019402"/>
    </source>
</evidence>
<comment type="caution">
    <text evidence="1">The sequence shown here is derived from an EMBL/GenBank/DDBJ whole genome shotgun (WGS) entry which is preliminary data.</text>
</comment>
<evidence type="ECO:0008006" key="3">
    <source>
        <dbReference type="Google" id="ProtNLM"/>
    </source>
</evidence>
<organism evidence="1 2">
    <name type="scientific">Saccharicrinis fermentans DSM 9555 = JCM 21142</name>
    <dbReference type="NCBI Taxonomy" id="869213"/>
    <lineage>
        <taxon>Bacteria</taxon>
        <taxon>Pseudomonadati</taxon>
        <taxon>Bacteroidota</taxon>
        <taxon>Bacteroidia</taxon>
        <taxon>Marinilabiliales</taxon>
        <taxon>Marinilabiliaceae</taxon>
        <taxon>Saccharicrinis</taxon>
    </lineage>
</organism>
<dbReference type="Pfam" id="PF16068">
    <property type="entry name" value="DUF4810"/>
    <property type="match status" value="1"/>
</dbReference>
<keyword evidence="2" id="KW-1185">Reference proteome</keyword>
<dbReference type="PROSITE" id="PS51257">
    <property type="entry name" value="PROKAR_LIPOPROTEIN"/>
    <property type="match status" value="1"/>
</dbReference>